<feature type="compositionally biased region" description="Basic residues" evidence="1">
    <location>
        <begin position="1"/>
        <end position="23"/>
    </location>
</feature>
<evidence type="ECO:0000313" key="2">
    <source>
        <dbReference type="EMBL" id="KAF2682012.1"/>
    </source>
</evidence>
<protein>
    <submittedName>
        <fullName evidence="2">Uncharacterized protein</fullName>
    </submittedName>
</protein>
<accession>A0A6G1IUU1</accession>
<keyword evidence="3" id="KW-1185">Reference proteome</keyword>
<dbReference type="AlphaFoldDB" id="A0A6G1IUU1"/>
<dbReference type="Proteomes" id="UP000799291">
    <property type="component" value="Unassembled WGS sequence"/>
</dbReference>
<gene>
    <name evidence="2" type="ORF">K458DRAFT_391059</name>
</gene>
<name>A0A6G1IUU1_9PLEO</name>
<organism evidence="2 3">
    <name type="scientific">Lentithecium fluviatile CBS 122367</name>
    <dbReference type="NCBI Taxonomy" id="1168545"/>
    <lineage>
        <taxon>Eukaryota</taxon>
        <taxon>Fungi</taxon>
        <taxon>Dikarya</taxon>
        <taxon>Ascomycota</taxon>
        <taxon>Pezizomycotina</taxon>
        <taxon>Dothideomycetes</taxon>
        <taxon>Pleosporomycetidae</taxon>
        <taxon>Pleosporales</taxon>
        <taxon>Massarineae</taxon>
        <taxon>Lentitheciaceae</taxon>
        <taxon>Lentithecium</taxon>
    </lineage>
</organism>
<proteinExistence type="predicted"/>
<evidence type="ECO:0000256" key="1">
    <source>
        <dbReference type="SAM" id="MobiDB-lite"/>
    </source>
</evidence>
<feature type="region of interest" description="Disordered" evidence="1">
    <location>
        <begin position="94"/>
        <end position="113"/>
    </location>
</feature>
<dbReference type="EMBL" id="MU005588">
    <property type="protein sequence ID" value="KAF2682012.1"/>
    <property type="molecule type" value="Genomic_DNA"/>
</dbReference>
<evidence type="ECO:0000313" key="3">
    <source>
        <dbReference type="Proteomes" id="UP000799291"/>
    </source>
</evidence>
<sequence>MKRAKKKLRKRRMKRTKGTKRSGRGNTIDVDSAAVHAPPCASNPHHVSCGSDPAANMTRDQAAKWRRDGTSSHLVLPLQDTGMKDQHLSATASLAPATPSASKGHSCRVPNREATSHDLEASWILSPNECEPWALGIRTLPSCVCWCRRGRGSDVKGSYQREGGSKGVVSIDALV</sequence>
<reference evidence="2" key="1">
    <citation type="journal article" date="2020" name="Stud. Mycol.">
        <title>101 Dothideomycetes genomes: a test case for predicting lifestyles and emergence of pathogens.</title>
        <authorList>
            <person name="Haridas S."/>
            <person name="Albert R."/>
            <person name="Binder M."/>
            <person name="Bloem J."/>
            <person name="Labutti K."/>
            <person name="Salamov A."/>
            <person name="Andreopoulos B."/>
            <person name="Baker S."/>
            <person name="Barry K."/>
            <person name="Bills G."/>
            <person name="Bluhm B."/>
            <person name="Cannon C."/>
            <person name="Castanera R."/>
            <person name="Culley D."/>
            <person name="Daum C."/>
            <person name="Ezra D."/>
            <person name="Gonzalez J."/>
            <person name="Henrissat B."/>
            <person name="Kuo A."/>
            <person name="Liang C."/>
            <person name="Lipzen A."/>
            <person name="Lutzoni F."/>
            <person name="Magnuson J."/>
            <person name="Mondo S."/>
            <person name="Nolan M."/>
            <person name="Ohm R."/>
            <person name="Pangilinan J."/>
            <person name="Park H.-J."/>
            <person name="Ramirez L."/>
            <person name="Alfaro M."/>
            <person name="Sun H."/>
            <person name="Tritt A."/>
            <person name="Yoshinaga Y."/>
            <person name="Zwiers L.-H."/>
            <person name="Turgeon B."/>
            <person name="Goodwin S."/>
            <person name="Spatafora J."/>
            <person name="Crous P."/>
            <person name="Grigoriev I."/>
        </authorList>
    </citation>
    <scope>NUCLEOTIDE SEQUENCE</scope>
    <source>
        <strain evidence="2">CBS 122367</strain>
    </source>
</reference>
<feature type="region of interest" description="Disordered" evidence="1">
    <location>
        <begin position="1"/>
        <end position="61"/>
    </location>
</feature>